<evidence type="ECO:0000259" key="2">
    <source>
        <dbReference type="Pfam" id="PF13649"/>
    </source>
</evidence>
<feature type="domain" description="Methyltransferase" evidence="2">
    <location>
        <begin position="73"/>
        <end position="166"/>
    </location>
</feature>
<dbReference type="Proteomes" id="UP000830115">
    <property type="component" value="Chromosome"/>
</dbReference>
<sequence>MDEPTLSPEEQRLAEVYDAFHTARASSPLSARLYALAMGEDYPPEVNASSSCDWQLLATAVRQLRLHPGQHLVDLGCGTGGEGLWLARALAARLTGIDVSSVAVRLAATRADHFVPKGRADFRVGTLASTGLPNSSADGVICVDAYGFAPDARAAIDEVHRILTPGARAVITFSGQAPLSSRPWTYQGLELEAEEHRPGVGRMWLRLYELRAEHEAELRRDFGDDHAQGMLDEAQRRTPDMSSRHFSVVTLRRTTD</sequence>
<protein>
    <submittedName>
        <fullName evidence="3">Class I SAM-dependent methyltransferase</fullName>
    </submittedName>
</protein>
<accession>A0ABY4MJU1</accession>
<dbReference type="SUPFAM" id="SSF53335">
    <property type="entry name" value="S-adenosyl-L-methionine-dependent methyltransferases"/>
    <property type="match status" value="1"/>
</dbReference>
<keyword evidence="4" id="KW-1185">Reference proteome</keyword>
<dbReference type="EMBL" id="CP086322">
    <property type="protein sequence ID" value="UQA97472.1"/>
    <property type="molecule type" value="Genomic_DNA"/>
</dbReference>
<organism evidence="3 4">
    <name type="scientific">Streptomyces halobius</name>
    <dbReference type="NCBI Taxonomy" id="2879846"/>
    <lineage>
        <taxon>Bacteria</taxon>
        <taxon>Bacillati</taxon>
        <taxon>Actinomycetota</taxon>
        <taxon>Actinomycetes</taxon>
        <taxon>Kitasatosporales</taxon>
        <taxon>Streptomycetaceae</taxon>
        <taxon>Streptomyces</taxon>
    </lineage>
</organism>
<evidence type="ECO:0000256" key="1">
    <source>
        <dbReference type="ARBA" id="ARBA00022679"/>
    </source>
</evidence>
<dbReference type="Pfam" id="PF13649">
    <property type="entry name" value="Methyltransf_25"/>
    <property type="match status" value="1"/>
</dbReference>
<dbReference type="Gene3D" id="3.40.50.150">
    <property type="entry name" value="Vaccinia Virus protein VP39"/>
    <property type="match status" value="1"/>
</dbReference>
<dbReference type="InterPro" id="IPR041698">
    <property type="entry name" value="Methyltransf_25"/>
</dbReference>
<gene>
    <name evidence="3" type="ORF">K9S39_41515</name>
</gene>
<dbReference type="CDD" id="cd02440">
    <property type="entry name" value="AdoMet_MTases"/>
    <property type="match status" value="1"/>
</dbReference>
<evidence type="ECO:0000313" key="4">
    <source>
        <dbReference type="Proteomes" id="UP000830115"/>
    </source>
</evidence>
<dbReference type="GO" id="GO:0008168">
    <property type="term" value="F:methyltransferase activity"/>
    <property type="evidence" value="ECO:0007669"/>
    <property type="project" value="UniProtKB-KW"/>
</dbReference>
<evidence type="ECO:0000313" key="3">
    <source>
        <dbReference type="EMBL" id="UQA97472.1"/>
    </source>
</evidence>
<dbReference type="PANTHER" id="PTHR44068:SF1">
    <property type="entry name" value="HYPOTHETICAL LOC100005854"/>
    <property type="match status" value="1"/>
</dbReference>
<keyword evidence="3" id="KW-0489">Methyltransferase</keyword>
<dbReference type="RefSeq" id="WP_248868431.1">
    <property type="nucleotide sequence ID" value="NZ_CP086322.1"/>
</dbReference>
<dbReference type="PANTHER" id="PTHR44068">
    <property type="entry name" value="ZGC:194242"/>
    <property type="match status" value="1"/>
</dbReference>
<proteinExistence type="predicted"/>
<reference evidence="3" key="1">
    <citation type="submission" date="2021-10" db="EMBL/GenBank/DDBJ databases">
        <title>Streptomyces nigrumlapis sp.nov.,an antimicrobial producing actinobacterium isolated from Black Gobi rocks.</title>
        <authorList>
            <person name="Wen Y."/>
            <person name="Zhang W."/>
            <person name="Liu X.G."/>
        </authorList>
    </citation>
    <scope>NUCLEOTIDE SEQUENCE</scope>
    <source>
        <strain evidence="3">ST13-2-2</strain>
    </source>
</reference>
<name>A0ABY4MJU1_9ACTN</name>
<keyword evidence="1" id="KW-0808">Transferase</keyword>
<dbReference type="InterPro" id="IPR029063">
    <property type="entry name" value="SAM-dependent_MTases_sf"/>
</dbReference>
<dbReference type="InterPro" id="IPR050447">
    <property type="entry name" value="Erg6_SMT_methyltransf"/>
</dbReference>
<dbReference type="GO" id="GO:0032259">
    <property type="term" value="P:methylation"/>
    <property type="evidence" value="ECO:0007669"/>
    <property type="project" value="UniProtKB-KW"/>
</dbReference>